<protein>
    <submittedName>
        <fullName evidence="1">Uncharacterized protein</fullName>
    </submittedName>
</protein>
<dbReference type="RefSeq" id="WP_089080753.1">
    <property type="nucleotide sequence ID" value="NZ_VFPJ01000001.1"/>
</dbReference>
<dbReference type="Proteomes" id="UP000320773">
    <property type="component" value="Unassembled WGS sequence"/>
</dbReference>
<accession>A0A543G290</accession>
<name>A0A543G290_9FLAO</name>
<comment type="caution">
    <text evidence="1">The sequence shown here is derived from an EMBL/GenBank/DDBJ whole genome shotgun (WGS) entry which is preliminary data.</text>
</comment>
<dbReference type="AlphaFoldDB" id="A0A543G290"/>
<evidence type="ECO:0000313" key="2">
    <source>
        <dbReference type="Proteomes" id="UP000320773"/>
    </source>
</evidence>
<evidence type="ECO:0000313" key="1">
    <source>
        <dbReference type="EMBL" id="TQM40216.1"/>
    </source>
</evidence>
<organism evidence="1 2">
    <name type="scientific">Flavobacterium branchiophilum</name>
    <dbReference type="NCBI Taxonomy" id="55197"/>
    <lineage>
        <taxon>Bacteria</taxon>
        <taxon>Pseudomonadati</taxon>
        <taxon>Bacteroidota</taxon>
        <taxon>Flavobacteriia</taxon>
        <taxon>Flavobacteriales</taxon>
        <taxon>Flavobacteriaceae</taxon>
        <taxon>Flavobacterium</taxon>
    </lineage>
</organism>
<sequence>MSNITTIGALEAQKSSTERLNLGNKLLSGGEDISRYNMGVCHDVVAYTIYMLRPSISPSNLVVLKGQEWLTRFNYLEQGKEWNGDPFLERGKAIGFYRLVDKTFFHSAISTGFGTEIRSVNGLTLGASWLFPSNLSSLGTRSADGTYRHDGTNIKVYISSL</sequence>
<dbReference type="EMBL" id="VFPJ01000001">
    <property type="protein sequence ID" value="TQM40216.1"/>
    <property type="molecule type" value="Genomic_DNA"/>
</dbReference>
<gene>
    <name evidence="1" type="ORF">BC670_1091</name>
</gene>
<proteinExistence type="predicted"/>
<reference evidence="1 2" key="1">
    <citation type="submission" date="2019-06" db="EMBL/GenBank/DDBJ databases">
        <title>Genomic Encyclopedia of Archaeal and Bacterial Type Strains, Phase II (KMG-II): from individual species to whole genera.</title>
        <authorList>
            <person name="Goeker M."/>
        </authorList>
    </citation>
    <scope>NUCLEOTIDE SEQUENCE [LARGE SCALE GENOMIC DNA]</scope>
    <source>
        <strain evidence="1 2">DSM 24789</strain>
    </source>
</reference>